<feature type="non-terminal residue" evidence="1">
    <location>
        <position position="1"/>
    </location>
</feature>
<evidence type="ECO:0008006" key="3">
    <source>
        <dbReference type="Google" id="ProtNLM"/>
    </source>
</evidence>
<proteinExistence type="predicted"/>
<dbReference type="EMBL" id="JANRHH010000053">
    <property type="protein sequence ID" value="MDN4595235.1"/>
    <property type="molecule type" value="Genomic_DNA"/>
</dbReference>
<reference evidence="1" key="1">
    <citation type="submission" date="2022-08" db="EMBL/GenBank/DDBJ databases">
        <title>Polycladomyces zharkentsis sp. nov., a novel thermophilic CMC and starch-degrading bacterium isolated from a geothermal spring in Kazakhstan.</title>
        <authorList>
            <person name="Mashzhan A."/>
            <person name="Kistaubaeva A."/>
            <person name="Javier-Lopez R."/>
            <person name="Birkeland N.-K."/>
        </authorList>
    </citation>
    <scope>NUCLEOTIDE SEQUENCE</scope>
    <source>
        <strain evidence="1">KSR 13</strain>
    </source>
</reference>
<dbReference type="RefSeq" id="WP_301240275.1">
    <property type="nucleotide sequence ID" value="NZ_JANRHH010000053.1"/>
</dbReference>
<name>A0ABT8IR06_9BACL</name>
<evidence type="ECO:0000313" key="2">
    <source>
        <dbReference type="Proteomes" id="UP001174196"/>
    </source>
</evidence>
<sequence length="61" mass="6632">CSCGWKTQADINGALNIFEKAYKVSPIKGSSGRVARPVAMSYHLGWHGVTEPKYSAQLYAS</sequence>
<protein>
    <recommendedName>
        <fullName evidence="3">Transposase</fullName>
    </recommendedName>
</protein>
<keyword evidence="2" id="KW-1185">Reference proteome</keyword>
<gene>
    <name evidence="1" type="ORF">NWF35_15320</name>
</gene>
<comment type="caution">
    <text evidence="1">The sequence shown here is derived from an EMBL/GenBank/DDBJ whole genome shotgun (WGS) entry which is preliminary data.</text>
</comment>
<accession>A0ABT8IR06</accession>
<dbReference type="Proteomes" id="UP001174196">
    <property type="component" value="Unassembled WGS sequence"/>
</dbReference>
<organism evidence="1 2">
    <name type="scientific">Polycladomyces subterraneus</name>
    <dbReference type="NCBI Taxonomy" id="1016997"/>
    <lineage>
        <taxon>Bacteria</taxon>
        <taxon>Bacillati</taxon>
        <taxon>Bacillota</taxon>
        <taxon>Bacilli</taxon>
        <taxon>Bacillales</taxon>
        <taxon>Thermoactinomycetaceae</taxon>
        <taxon>Polycladomyces</taxon>
    </lineage>
</organism>
<evidence type="ECO:0000313" key="1">
    <source>
        <dbReference type="EMBL" id="MDN4595235.1"/>
    </source>
</evidence>